<comment type="caution">
    <text evidence="1">The sequence shown here is derived from an EMBL/GenBank/DDBJ whole genome shotgun (WGS) entry which is preliminary data.</text>
</comment>
<organism evidence="1 2">
    <name type="scientific">Dentipellis fragilis</name>
    <dbReference type="NCBI Taxonomy" id="205917"/>
    <lineage>
        <taxon>Eukaryota</taxon>
        <taxon>Fungi</taxon>
        <taxon>Dikarya</taxon>
        <taxon>Basidiomycota</taxon>
        <taxon>Agaricomycotina</taxon>
        <taxon>Agaricomycetes</taxon>
        <taxon>Russulales</taxon>
        <taxon>Hericiaceae</taxon>
        <taxon>Dentipellis</taxon>
    </lineage>
</organism>
<evidence type="ECO:0008006" key="3">
    <source>
        <dbReference type="Google" id="ProtNLM"/>
    </source>
</evidence>
<dbReference type="OrthoDB" id="2951834at2759"/>
<dbReference type="Gene3D" id="3.80.10.10">
    <property type="entry name" value="Ribonuclease Inhibitor"/>
    <property type="match status" value="1"/>
</dbReference>
<dbReference type="Proteomes" id="UP000298327">
    <property type="component" value="Unassembled WGS sequence"/>
</dbReference>
<dbReference type="EMBL" id="SEOQ01000031">
    <property type="protein sequence ID" value="TFY71913.1"/>
    <property type="molecule type" value="Genomic_DNA"/>
</dbReference>
<evidence type="ECO:0000313" key="1">
    <source>
        <dbReference type="EMBL" id="TFY71913.1"/>
    </source>
</evidence>
<accession>A0A4Y9ZDH2</accession>
<proteinExistence type="predicted"/>
<dbReference type="AlphaFoldDB" id="A0A4Y9ZDH2"/>
<evidence type="ECO:0000313" key="2">
    <source>
        <dbReference type="Proteomes" id="UP000298327"/>
    </source>
</evidence>
<protein>
    <recommendedName>
        <fullName evidence="3">F-box domain-containing protein</fullName>
    </recommendedName>
</protein>
<reference evidence="1 2" key="1">
    <citation type="submission" date="2019-02" db="EMBL/GenBank/DDBJ databases">
        <title>Genome sequencing of the rare red list fungi Dentipellis fragilis.</title>
        <authorList>
            <person name="Buettner E."/>
            <person name="Kellner H."/>
        </authorList>
    </citation>
    <scope>NUCLEOTIDE SEQUENCE [LARGE SCALE GENOMIC DNA]</scope>
    <source>
        <strain evidence="1 2">DSM 105465</strain>
    </source>
</reference>
<name>A0A4Y9ZDH2_9AGAM</name>
<dbReference type="InterPro" id="IPR032675">
    <property type="entry name" value="LRR_dom_sf"/>
</dbReference>
<keyword evidence="2" id="KW-1185">Reference proteome</keyword>
<sequence>MKGGCHVVCLLFYGKSKDACENLEAEAVHNTPIYDPHFRQPNNRHLRLLYVCSLIYHEAGPVLRTHVSLTHDRQIEVFLRQTHPAQLRAILTADVVNDGRFVVQVLTSHHPFTRLHLALQKLESLKHLRVFEYRQRQSVARTQAMTLQLAFKTTLLPNAIPPNLTTYELHLRPAPAARFALSEQPYTPHMQNLRISLSSWKPESVSLPALRHLTLDNVIVNQFGPMTWRPLDYFFLDCQLESFTYLHNKPAFELNDRHIMSLAETSLGSQLRKLVLIGCDGLTTPTIRCCVALLDKLEYFALSLITNVTTEDLQPEFLYALPPQLRVLKIAVTNAQYSEPLLDQEAQLRDAFEQILLQRSHSPVALFISMRDELLVDSGVGKRWVDVAAERNISLQIGPWDKEEGV</sequence>
<gene>
    <name evidence="1" type="ORF">EVG20_g1084</name>
</gene>